<dbReference type="PROSITE" id="PS50878">
    <property type="entry name" value="RT_POL"/>
    <property type="match status" value="1"/>
</dbReference>
<evidence type="ECO:0000313" key="4">
    <source>
        <dbReference type="EMBL" id="KFU88674.1"/>
    </source>
</evidence>
<evidence type="ECO:0000256" key="1">
    <source>
        <dbReference type="ARBA" id="ARBA00010879"/>
    </source>
</evidence>
<dbReference type="InterPro" id="IPR043128">
    <property type="entry name" value="Rev_trsase/Diguanyl_cyclase"/>
</dbReference>
<reference evidence="5" key="2">
    <citation type="journal article" date="2014" name="Science">
        <title>Comparative genomics reveals insights into avian genome evolution and adaptation.</title>
        <authorList>
            <consortium name="Avian Genome Consortium"/>
            <person name="Zhang G."/>
            <person name="Li C."/>
            <person name="Li Q."/>
            <person name="Li B."/>
            <person name="Larkin D.M."/>
            <person name="Lee C."/>
            <person name="Storz J.F."/>
            <person name="Antunes A."/>
            <person name="Greenwold M.J."/>
            <person name="Meredith R.W."/>
            <person name="Odeen A."/>
            <person name="Cui J."/>
            <person name="Zhou Q."/>
            <person name="Xu L."/>
            <person name="Pan H."/>
            <person name="Wang Z."/>
            <person name="Jin L."/>
            <person name="Zhang P."/>
            <person name="Hu H."/>
            <person name="Yang W."/>
            <person name="Hu J."/>
            <person name="Xiao J."/>
            <person name="Yang Z."/>
            <person name="Liu Y."/>
            <person name="Xie Q."/>
            <person name="Yu H."/>
            <person name="Lian J."/>
            <person name="Wen P."/>
            <person name="Zhang F."/>
            <person name="Li H."/>
            <person name="Zeng Y."/>
            <person name="Xiong Z."/>
            <person name="Liu S."/>
            <person name="Zhou L."/>
            <person name="Huang Z."/>
            <person name="An N."/>
            <person name="Wang J."/>
            <person name="Zheng Q."/>
            <person name="Xiong Y."/>
            <person name="Wang G."/>
            <person name="Wang B."/>
            <person name="Wang J."/>
            <person name="Fan Y."/>
            <person name="da Fonseca R.R."/>
            <person name="Alfaro-Nunez A."/>
            <person name="Schubert M."/>
            <person name="Orlando L."/>
            <person name="Mourier T."/>
            <person name="Howard J.T."/>
            <person name="Ganapathy G."/>
            <person name="Pfenning A."/>
            <person name="Whitney O."/>
            <person name="Rivas M.V."/>
            <person name="Hara E."/>
            <person name="Smith J."/>
            <person name="Farre M."/>
            <person name="Narayan J."/>
            <person name="Slavov G."/>
            <person name="Romanov M.N."/>
            <person name="Borges R."/>
            <person name="Machado J.P."/>
            <person name="Khan I."/>
            <person name="Springer M.S."/>
            <person name="Gatesy J."/>
            <person name="Hoffmann F.G."/>
            <person name="Opazo J.C."/>
            <person name="Hastad O."/>
            <person name="Sawyer R.H."/>
            <person name="Kim H."/>
            <person name="Kim K.W."/>
            <person name="Kim H.J."/>
            <person name="Cho S."/>
            <person name="Li N."/>
            <person name="Huang Y."/>
            <person name="Bruford M.W."/>
            <person name="Zhan X."/>
            <person name="Dixon A."/>
            <person name="Bertelsen M.F."/>
            <person name="Derryberry E."/>
            <person name="Warren W."/>
            <person name="Wilson R.K."/>
            <person name="Li S."/>
            <person name="Ray D.A."/>
            <person name="Green R.E."/>
            <person name="O'Brien S.J."/>
            <person name="Griffin D."/>
            <person name="Johnson W.E."/>
            <person name="Haussler D."/>
            <person name="Ryder O.A."/>
            <person name="Willerslev E."/>
            <person name="Graves G.R."/>
            <person name="Alstrom P."/>
            <person name="Fjeldsa J."/>
            <person name="Mindell D.P."/>
            <person name="Edwards S.V."/>
            <person name="Braun E.L."/>
            <person name="Rahbek C."/>
            <person name="Burt D.W."/>
            <person name="Houde P."/>
            <person name="Zhang Y."/>
            <person name="Yang H."/>
            <person name="Wang J."/>
            <person name="Jarvis E.D."/>
            <person name="Gilbert M.T."/>
            <person name="Wang J."/>
        </authorList>
    </citation>
    <scope>NUCLEOTIDE SEQUENCE [LARGE SCALE GENOMIC DNA]</scope>
</reference>
<evidence type="ECO:0000256" key="2">
    <source>
        <dbReference type="ARBA" id="ARBA00012180"/>
    </source>
</evidence>
<dbReference type="SUPFAM" id="SSF56672">
    <property type="entry name" value="DNA/RNA polymerases"/>
    <property type="match status" value="1"/>
</dbReference>
<dbReference type="InterPro" id="IPR000477">
    <property type="entry name" value="RT_dom"/>
</dbReference>
<dbReference type="Pfam" id="PF00078">
    <property type="entry name" value="RVT_1"/>
    <property type="match status" value="1"/>
</dbReference>
<dbReference type="EMBL" id="KN126308">
    <property type="protein sequence ID" value="KFU88674.1"/>
    <property type="molecule type" value="Genomic_DNA"/>
</dbReference>
<proteinExistence type="inferred from homology"/>
<dbReference type="Proteomes" id="UP000031515">
    <property type="component" value="Unassembled WGS sequence"/>
</dbReference>
<dbReference type="PANTHER" id="PTHR33064">
    <property type="entry name" value="POL PROTEIN"/>
    <property type="match status" value="1"/>
</dbReference>
<feature type="domain" description="Reverse transcriptase" evidence="3">
    <location>
        <begin position="1"/>
        <end position="119"/>
    </location>
</feature>
<protein>
    <recommendedName>
        <fullName evidence="2">ribonuclease H</fullName>
        <ecNumber evidence="2">3.1.26.4</ecNumber>
    </recommendedName>
</protein>
<keyword evidence="5" id="KW-1185">Reference proteome</keyword>
<dbReference type="AlphaFoldDB" id="A0A093DHR0"/>
<sequence length="187" mass="21368">TIDVKDMFFMVPLQKADRDRFAFTWEGIKYTFTRLPQGYCHSSTIAHYTLAQELAEVITKEGTKVYHYIDDMLIGGPDVSSVGETQAAIITHLERLRLQIPTEKIQLPSSEVKFLGIWWREGALCILPETLARKRAKGDWTPLHEEALKLLICEAGIYWSLGPIHSTDPFHIEWGLAVNGLTIRVWQ</sequence>
<gene>
    <name evidence="4" type="ORF">M959_02911</name>
</gene>
<accession>A0A093DHR0</accession>
<evidence type="ECO:0000259" key="3">
    <source>
        <dbReference type="PROSITE" id="PS50878"/>
    </source>
</evidence>
<organism evidence="4 5">
    <name type="scientific">Chaetura pelagica</name>
    <name type="common">Chimney swift</name>
    <name type="synonym">Hirundo pelagica</name>
    <dbReference type="NCBI Taxonomy" id="8897"/>
    <lineage>
        <taxon>Eukaryota</taxon>
        <taxon>Metazoa</taxon>
        <taxon>Chordata</taxon>
        <taxon>Craniata</taxon>
        <taxon>Vertebrata</taxon>
        <taxon>Euteleostomi</taxon>
        <taxon>Archelosauria</taxon>
        <taxon>Archosauria</taxon>
        <taxon>Dinosauria</taxon>
        <taxon>Saurischia</taxon>
        <taxon>Theropoda</taxon>
        <taxon>Coelurosauria</taxon>
        <taxon>Aves</taxon>
        <taxon>Neognathae</taxon>
        <taxon>Neoaves</taxon>
        <taxon>Strisores</taxon>
        <taxon>Apodiformes</taxon>
        <taxon>Apodidae</taxon>
        <taxon>Apodinae</taxon>
        <taxon>Chaetura</taxon>
    </lineage>
</organism>
<feature type="non-terminal residue" evidence="4">
    <location>
        <position position="187"/>
    </location>
</feature>
<evidence type="ECO:0000313" key="5">
    <source>
        <dbReference type="Proteomes" id="UP000031515"/>
    </source>
</evidence>
<comment type="similarity">
    <text evidence="1">Belongs to the beta type-B retroviral polymerase family. HERV class-II K(HML-2) pol subfamily.</text>
</comment>
<dbReference type="Gene3D" id="3.30.70.270">
    <property type="match status" value="1"/>
</dbReference>
<dbReference type="PANTHER" id="PTHR33064:SF37">
    <property type="entry name" value="RIBONUCLEASE H"/>
    <property type="match status" value="1"/>
</dbReference>
<name>A0A093DHR0_CHAPE</name>
<dbReference type="Gene3D" id="3.10.10.10">
    <property type="entry name" value="HIV Type 1 Reverse Transcriptase, subunit A, domain 1"/>
    <property type="match status" value="1"/>
</dbReference>
<dbReference type="InterPro" id="IPR043502">
    <property type="entry name" value="DNA/RNA_pol_sf"/>
</dbReference>
<dbReference type="EC" id="3.1.26.4" evidence="2"/>
<reference evidence="4 5" key="1">
    <citation type="submission" date="2013-08" db="EMBL/GenBank/DDBJ databases">
        <title>Genome evolution of avian class.</title>
        <authorList>
            <person name="Zhang G."/>
            <person name="Li C."/>
        </authorList>
    </citation>
    <scope>NUCLEOTIDE SEQUENCE [LARGE SCALE GENOMIC DNA]</scope>
    <source>
        <strain evidence="4">M959</strain>
    </source>
</reference>
<dbReference type="GO" id="GO:0004523">
    <property type="term" value="F:RNA-DNA hybrid ribonuclease activity"/>
    <property type="evidence" value="ECO:0007669"/>
    <property type="project" value="UniProtKB-EC"/>
</dbReference>
<dbReference type="InterPro" id="IPR051320">
    <property type="entry name" value="Viral_Replic_Matur_Polypro"/>
</dbReference>
<feature type="non-terminal residue" evidence="4">
    <location>
        <position position="1"/>
    </location>
</feature>